<keyword evidence="3 7" id="KW-0227">DNA damage</keyword>
<dbReference type="RefSeq" id="WP_176612522.1">
    <property type="nucleotide sequence ID" value="NZ_JABXXR010000010.1"/>
</dbReference>
<dbReference type="InterPro" id="IPR037278">
    <property type="entry name" value="ARFGAP/RecO"/>
</dbReference>
<dbReference type="EMBL" id="JABXXR010000010">
    <property type="protein sequence ID" value="NVN39520.1"/>
    <property type="molecule type" value="Genomic_DNA"/>
</dbReference>
<gene>
    <name evidence="7 9" type="primary">recO</name>
    <name evidence="9" type="ORF">HUK82_02915</name>
</gene>
<dbReference type="GO" id="GO:0043590">
    <property type="term" value="C:bacterial nucleoid"/>
    <property type="evidence" value="ECO:0007669"/>
    <property type="project" value="TreeGrafter"/>
</dbReference>
<organism evidence="9 10">
    <name type="scientific">Ameyamaea chiangmaiensis</name>
    <dbReference type="NCBI Taxonomy" id="442969"/>
    <lineage>
        <taxon>Bacteria</taxon>
        <taxon>Pseudomonadati</taxon>
        <taxon>Pseudomonadota</taxon>
        <taxon>Alphaproteobacteria</taxon>
        <taxon>Acetobacterales</taxon>
        <taxon>Acetobacteraceae</taxon>
        <taxon>Ameyamaea</taxon>
    </lineage>
</organism>
<evidence type="ECO:0000256" key="4">
    <source>
        <dbReference type="ARBA" id="ARBA00023172"/>
    </source>
</evidence>
<keyword evidence="4 7" id="KW-0233">DNA recombination</keyword>
<dbReference type="Gene3D" id="2.40.50.140">
    <property type="entry name" value="Nucleic acid-binding proteins"/>
    <property type="match status" value="1"/>
</dbReference>
<dbReference type="InterPro" id="IPR003717">
    <property type="entry name" value="RecO"/>
</dbReference>
<dbReference type="InterPro" id="IPR012340">
    <property type="entry name" value="NA-bd_OB-fold"/>
</dbReference>
<dbReference type="Pfam" id="PF11967">
    <property type="entry name" value="RecO_N"/>
    <property type="match status" value="1"/>
</dbReference>
<dbReference type="InterPro" id="IPR042242">
    <property type="entry name" value="RecO_C"/>
</dbReference>
<comment type="similarity">
    <text evidence="1 7">Belongs to the RecO family.</text>
</comment>
<keyword evidence="5 7" id="KW-0234">DNA repair</keyword>
<sequence>MEWEAAALVLSAVPYGEGGALVHVLTEEHGVFHGLVRGGASRTQSALWQTGNLARVRWRARLSEQLGQISGELIHASCARLLDAPLAMAMIASCCALADGILPEREAFPDLFLSLVRLVSKLSLDPDWVGRGGVAALLRWEADLLAASGFGLDLTCCAVTGDTRDLSYVSPRTGRAVSVSGAGVWRDRLLPLPSLFMNEDEAGSPDDWCAGLALTGFFLARDAFGQRHLPLPAARDRLQARMDTLAASSVPATDV</sequence>
<dbReference type="GO" id="GO:0006310">
    <property type="term" value="P:DNA recombination"/>
    <property type="evidence" value="ECO:0007669"/>
    <property type="project" value="UniProtKB-UniRule"/>
</dbReference>
<evidence type="ECO:0000256" key="1">
    <source>
        <dbReference type="ARBA" id="ARBA00007452"/>
    </source>
</evidence>
<dbReference type="SUPFAM" id="SSF50249">
    <property type="entry name" value="Nucleic acid-binding proteins"/>
    <property type="match status" value="1"/>
</dbReference>
<reference evidence="9 10" key="1">
    <citation type="submission" date="2020-06" db="EMBL/GenBank/DDBJ databases">
        <title>Description of novel acetic acid bacteria.</title>
        <authorList>
            <person name="Sombolestani A."/>
        </authorList>
    </citation>
    <scope>NUCLEOTIDE SEQUENCE [LARGE SCALE GENOMIC DNA]</scope>
    <source>
        <strain evidence="9 10">LMG 27010</strain>
    </source>
</reference>
<proteinExistence type="inferred from homology"/>
<evidence type="ECO:0000256" key="6">
    <source>
        <dbReference type="ARBA" id="ARBA00033409"/>
    </source>
</evidence>
<dbReference type="GO" id="GO:0006302">
    <property type="term" value="P:double-strand break repair"/>
    <property type="evidence" value="ECO:0007669"/>
    <property type="project" value="TreeGrafter"/>
</dbReference>
<dbReference type="PANTHER" id="PTHR33991:SF1">
    <property type="entry name" value="DNA REPAIR PROTEIN RECO"/>
    <property type="match status" value="1"/>
</dbReference>
<dbReference type="Pfam" id="PF02565">
    <property type="entry name" value="RecO_C"/>
    <property type="match status" value="1"/>
</dbReference>
<comment type="function">
    <text evidence="7">Involved in DNA repair and RecF pathway recombination.</text>
</comment>
<evidence type="ECO:0000256" key="5">
    <source>
        <dbReference type="ARBA" id="ARBA00023204"/>
    </source>
</evidence>
<feature type="domain" description="DNA replication/recombination mediator RecO N-terminal" evidence="8">
    <location>
        <begin position="1"/>
        <end position="75"/>
    </location>
</feature>
<dbReference type="InterPro" id="IPR022572">
    <property type="entry name" value="DNA_rep/recomb_RecO_N"/>
</dbReference>
<dbReference type="NCBIfam" id="TIGR00613">
    <property type="entry name" value="reco"/>
    <property type="match status" value="1"/>
</dbReference>
<keyword evidence="10" id="KW-1185">Reference proteome</keyword>
<dbReference type="AlphaFoldDB" id="A0A850PAF8"/>
<evidence type="ECO:0000259" key="8">
    <source>
        <dbReference type="Pfam" id="PF11967"/>
    </source>
</evidence>
<comment type="caution">
    <text evidence="9">The sequence shown here is derived from an EMBL/GenBank/DDBJ whole genome shotgun (WGS) entry which is preliminary data.</text>
</comment>
<evidence type="ECO:0000313" key="9">
    <source>
        <dbReference type="EMBL" id="NVN39520.1"/>
    </source>
</evidence>
<dbReference type="PANTHER" id="PTHR33991">
    <property type="entry name" value="DNA REPAIR PROTEIN RECO"/>
    <property type="match status" value="1"/>
</dbReference>
<evidence type="ECO:0000256" key="3">
    <source>
        <dbReference type="ARBA" id="ARBA00022763"/>
    </source>
</evidence>
<accession>A0A850PAF8</accession>
<evidence type="ECO:0000313" key="10">
    <source>
        <dbReference type="Proteomes" id="UP000585665"/>
    </source>
</evidence>
<protein>
    <recommendedName>
        <fullName evidence="2 7">DNA repair protein RecO</fullName>
    </recommendedName>
    <alternativeName>
        <fullName evidence="6 7">Recombination protein O</fullName>
    </alternativeName>
</protein>
<name>A0A850PAF8_9PROT</name>
<dbReference type="Proteomes" id="UP000585665">
    <property type="component" value="Unassembled WGS sequence"/>
</dbReference>
<dbReference type="HAMAP" id="MF_00201">
    <property type="entry name" value="RecO"/>
    <property type="match status" value="1"/>
</dbReference>
<dbReference type="Gene3D" id="1.20.1440.120">
    <property type="entry name" value="Recombination protein O, C-terminal domain"/>
    <property type="match status" value="1"/>
</dbReference>
<dbReference type="SUPFAM" id="SSF57863">
    <property type="entry name" value="ArfGap/RecO-like zinc finger"/>
    <property type="match status" value="1"/>
</dbReference>
<evidence type="ECO:0000256" key="7">
    <source>
        <dbReference type="HAMAP-Rule" id="MF_00201"/>
    </source>
</evidence>
<evidence type="ECO:0000256" key="2">
    <source>
        <dbReference type="ARBA" id="ARBA00021310"/>
    </source>
</evidence>